<dbReference type="Gene3D" id="2.30.110.10">
    <property type="entry name" value="Electron Transport, Fmn-binding Protein, Chain A"/>
    <property type="match status" value="1"/>
</dbReference>
<evidence type="ECO:0000313" key="7">
    <source>
        <dbReference type="Proteomes" id="UP000509782"/>
    </source>
</evidence>
<accession>A0A6N0JUT0</accession>
<evidence type="ECO:0000259" key="5">
    <source>
        <dbReference type="SMART" id="SM00903"/>
    </source>
</evidence>
<comment type="similarity">
    <text evidence="4">Belongs to the flavoredoxin family.</text>
</comment>
<dbReference type="RefSeq" id="WP_174717226.1">
    <property type="nucleotide sequence ID" value="NZ_CP054569.1"/>
</dbReference>
<dbReference type="InterPro" id="IPR002563">
    <property type="entry name" value="Flavin_Rdtase-like_dom"/>
</dbReference>
<dbReference type="AlphaFoldDB" id="A0A6N0JUT0"/>
<dbReference type="SUPFAM" id="SSF50475">
    <property type="entry name" value="FMN-binding split barrel"/>
    <property type="match status" value="1"/>
</dbReference>
<dbReference type="GO" id="GO:0016646">
    <property type="term" value="F:oxidoreductase activity, acting on the CH-NH group of donors, NAD or NADP as acceptor"/>
    <property type="evidence" value="ECO:0007669"/>
    <property type="project" value="UniProtKB-ARBA"/>
</dbReference>
<sequence length="222" mass="24211">MFIDLNDLQGPARYKLLTAAVVPRPIAWIVSRDDQGATNVAPFSFFNVMSGDPPLICVGIGVRGDAPKDTARNIAERGEFTVSLVSAPLAARMNVTAVDFPAGVDESLEAGLVLSPSRRIGVPWVAQSPVAFECRVHELMRIDRRSLVVAGVVAMHVRDDVVADRDNLYLDGPAMDLLARLHNPGWYCRPQAAFQMPQLTLAQWEALKLSGEADSYLEQDLA</sequence>
<dbReference type="Pfam" id="PF01613">
    <property type="entry name" value="Flavin_Reduct"/>
    <property type="match status" value="1"/>
</dbReference>
<keyword evidence="2" id="KW-0285">Flavoprotein</keyword>
<comment type="cofactor">
    <cofactor evidence="1">
        <name>FMN</name>
        <dbReference type="ChEBI" id="CHEBI:58210"/>
    </cofactor>
</comment>
<dbReference type="SMART" id="SM00903">
    <property type="entry name" value="Flavin_Reduct"/>
    <property type="match status" value="1"/>
</dbReference>
<proteinExistence type="inferred from homology"/>
<dbReference type="GO" id="GO:0010181">
    <property type="term" value="F:FMN binding"/>
    <property type="evidence" value="ECO:0007669"/>
    <property type="project" value="InterPro"/>
</dbReference>
<dbReference type="PANTHER" id="PTHR33798">
    <property type="entry name" value="FLAVOPROTEIN OXYGENASE"/>
    <property type="match status" value="1"/>
</dbReference>
<evidence type="ECO:0000313" key="6">
    <source>
        <dbReference type="EMBL" id="QKQ50358.1"/>
    </source>
</evidence>
<dbReference type="Proteomes" id="UP000509782">
    <property type="component" value="Chromosome"/>
</dbReference>
<dbReference type="PANTHER" id="PTHR33798:SF5">
    <property type="entry name" value="FLAVIN REDUCTASE LIKE DOMAIN-CONTAINING PROTEIN"/>
    <property type="match status" value="1"/>
</dbReference>
<dbReference type="EMBL" id="CP054569">
    <property type="protein sequence ID" value="QKQ50358.1"/>
    <property type="molecule type" value="Genomic_DNA"/>
</dbReference>
<keyword evidence="3" id="KW-0288">FMN</keyword>
<organism evidence="6 7">
    <name type="scientific">Achromobacter denitrificans</name>
    <name type="common">Alcaligenes denitrificans</name>
    <dbReference type="NCBI Taxonomy" id="32002"/>
    <lineage>
        <taxon>Bacteria</taxon>
        <taxon>Pseudomonadati</taxon>
        <taxon>Pseudomonadota</taxon>
        <taxon>Betaproteobacteria</taxon>
        <taxon>Burkholderiales</taxon>
        <taxon>Alcaligenaceae</taxon>
        <taxon>Achromobacter</taxon>
    </lineage>
</organism>
<feature type="domain" description="Flavin reductase like" evidence="5">
    <location>
        <begin position="19"/>
        <end position="176"/>
    </location>
</feature>
<evidence type="ECO:0000256" key="2">
    <source>
        <dbReference type="ARBA" id="ARBA00022630"/>
    </source>
</evidence>
<gene>
    <name evidence="6" type="ORF">FOC81_28065</name>
</gene>
<evidence type="ECO:0000256" key="1">
    <source>
        <dbReference type="ARBA" id="ARBA00001917"/>
    </source>
</evidence>
<protein>
    <submittedName>
        <fullName evidence="6">Flavin reductase family protein</fullName>
    </submittedName>
</protein>
<reference evidence="6 7" key="1">
    <citation type="submission" date="2020-05" db="EMBL/GenBank/DDBJ databases">
        <title>FDA dAtabase for Regulatory Grade micrObial Sequences (FDA-ARGOS): Supporting development and validation of Infectious Disease Dx tests.</title>
        <authorList>
            <person name="Sproer C."/>
            <person name="Gronow S."/>
            <person name="Severitt S."/>
            <person name="Schroder I."/>
            <person name="Tallon L."/>
            <person name="Sadzewicz L."/>
            <person name="Zhao X."/>
            <person name="Vavikolanu K."/>
            <person name="Mehta A."/>
            <person name="Aluvathingal J."/>
            <person name="Nadendla S."/>
            <person name="Myers T."/>
            <person name="Yan Y."/>
            <person name="Sichtig H."/>
        </authorList>
    </citation>
    <scope>NUCLEOTIDE SEQUENCE [LARGE SCALE GENOMIC DNA]</scope>
    <source>
        <strain evidence="6 7">FDAARGOS_787</strain>
    </source>
</reference>
<evidence type="ECO:0000256" key="3">
    <source>
        <dbReference type="ARBA" id="ARBA00022643"/>
    </source>
</evidence>
<name>A0A6N0JUT0_ACHDE</name>
<dbReference type="InterPro" id="IPR012349">
    <property type="entry name" value="Split_barrel_FMN-bd"/>
</dbReference>
<evidence type="ECO:0000256" key="4">
    <source>
        <dbReference type="ARBA" id="ARBA00038054"/>
    </source>
</evidence>